<dbReference type="InterPro" id="IPR040607">
    <property type="entry name" value="ALP_N"/>
</dbReference>
<dbReference type="Proteomes" id="UP001597079">
    <property type="component" value="Unassembled WGS sequence"/>
</dbReference>
<dbReference type="RefSeq" id="WP_377943927.1">
    <property type="nucleotide sequence ID" value="NZ_JBHUCX010000043.1"/>
</dbReference>
<dbReference type="CDD" id="cd10227">
    <property type="entry name" value="ASKHA_NBD_ParM-like"/>
    <property type="match status" value="1"/>
</dbReference>
<reference evidence="3" key="1">
    <citation type="journal article" date="2019" name="Int. J. Syst. Evol. Microbiol.">
        <title>The Global Catalogue of Microorganisms (GCM) 10K type strain sequencing project: providing services to taxonomists for standard genome sequencing and annotation.</title>
        <authorList>
            <consortium name="The Broad Institute Genomics Platform"/>
            <consortium name="The Broad Institute Genome Sequencing Center for Infectious Disease"/>
            <person name="Wu L."/>
            <person name="Ma J."/>
        </authorList>
    </citation>
    <scope>NUCLEOTIDE SEQUENCE [LARGE SCALE GENOMIC DNA]</scope>
    <source>
        <strain evidence="3">CGMCC 1.12286</strain>
    </source>
</reference>
<proteinExistence type="predicted"/>
<sequence length="270" mass="30367">MLYLCAVDTGRSGTKTFTEGVRDYFPSILGEYRELRLEREMGLTDMVVEHEGEKYFIGAIAEESISGAQMMLNSKVHNDTKLFILSALHRVLPNNAQVFLVVGEPIANHTSQEKARIKDLLSGTHRITINHEEKSFQIVRVEVAAECATPGWAMRKSGKFHVIDVGSRTVNYATMNGRRWIDKLSGSLDYGIETVQDLSMPLFARKVIADLTKRLNTLFPLILIGGKANELIEHFKQYTTDISVHEDPLYANATAFYRLGNEVLETTKAQ</sequence>
<organism evidence="2 3">
    <name type="scientific">Alicyclobacillus fodiniaquatilis</name>
    <dbReference type="NCBI Taxonomy" id="1661150"/>
    <lineage>
        <taxon>Bacteria</taxon>
        <taxon>Bacillati</taxon>
        <taxon>Bacillota</taxon>
        <taxon>Bacilli</taxon>
        <taxon>Bacillales</taxon>
        <taxon>Alicyclobacillaceae</taxon>
        <taxon>Alicyclobacillus</taxon>
    </lineage>
</organism>
<evidence type="ECO:0000313" key="3">
    <source>
        <dbReference type="Proteomes" id="UP001597079"/>
    </source>
</evidence>
<evidence type="ECO:0000313" key="2">
    <source>
        <dbReference type="EMBL" id="MFD1676034.1"/>
    </source>
</evidence>
<comment type="caution">
    <text evidence="2">The sequence shown here is derived from an EMBL/GenBank/DDBJ whole genome shotgun (WGS) entry which is preliminary data.</text>
</comment>
<evidence type="ECO:0000259" key="1">
    <source>
        <dbReference type="Pfam" id="PF17989"/>
    </source>
</evidence>
<name>A0ABW4JIE2_9BACL</name>
<dbReference type="EMBL" id="JBHUCX010000043">
    <property type="protein sequence ID" value="MFD1676034.1"/>
    <property type="molecule type" value="Genomic_DNA"/>
</dbReference>
<keyword evidence="3" id="KW-1185">Reference proteome</keyword>
<dbReference type="Gene3D" id="3.30.420.40">
    <property type="match status" value="1"/>
</dbReference>
<gene>
    <name evidence="2" type="ORF">ACFSB2_15120</name>
</gene>
<protein>
    <submittedName>
        <fullName evidence="2">ParM/StbA family protein</fullName>
    </submittedName>
</protein>
<accession>A0ABW4JIE2</accession>
<feature type="domain" description="Actin-like protein N-terminal" evidence="1">
    <location>
        <begin position="6"/>
        <end position="147"/>
    </location>
</feature>
<dbReference type="Pfam" id="PF17989">
    <property type="entry name" value="ALP_N"/>
    <property type="match status" value="1"/>
</dbReference>
<dbReference type="SUPFAM" id="SSF53067">
    <property type="entry name" value="Actin-like ATPase domain"/>
    <property type="match status" value="2"/>
</dbReference>
<dbReference type="InterPro" id="IPR043129">
    <property type="entry name" value="ATPase_NBD"/>
</dbReference>